<comment type="catalytic activity">
    <reaction evidence="6">
        <text>alpha-D-glucose 6-phosphate = beta-D-fructose 6-phosphate</text>
        <dbReference type="Rhea" id="RHEA:11816"/>
        <dbReference type="ChEBI" id="CHEBI:57634"/>
        <dbReference type="ChEBI" id="CHEBI:58225"/>
        <dbReference type="EC" id="5.3.1.9"/>
    </reaction>
</comment>
<accession>A0A223HZ29</accession>
<keyword evidence="5" id="KW-0324">Glycolysis</keyword>
<dbReference type="RefSeq" id="WP_094397368.1">
    <property type="nucleotide sequence ID" value="NZ_CP016893.1"/>
</dbReference>
<dbReference type="InterPro" id="IPR014710">
    <property type="entry name" value="RmlC-like_jellyroll"/>
</dbReference>
<keyword evidence="4" id="KW-0312">Gluconeogenesis</keyword>
<dbReference type="SUPFAM" id="SSF51182">
    <property type="entry name" value="RmlC-like cupins"/>
    <property type="match status" value="1"/>
</dbReference>
<dbReference type="CDD" id="cd02218">
    <property type="entry name" value="cupin_PGI"/>
    <property type="match status" value="1"/>
</dbReference>
<evidence type="ECO:0000256" key="6">
    <source>
        <dbReference type="ARBA" id="ARBA00029321"/>
    </source>
</evidence>
<evidence type="ECO:0000256" key="3">
    <source>
        <dbReference type="ARBA" id="ARBA00011952"/>
    </source>
</evidence>
<sequence length="262" mass="29846">MNRKVINNCPLPIMFAQDNYEMHFTEEVNCLKSVSKSTSQMKNLLKNPDVLNEDVFYTFYEGVMMKQDVALFAKHKLRYDLIVVRPGCIGDEFKKTSGHYHCQVPNQGISYPEIYEVMQGNAVFVLQKSNENGDIIEAYAVKGNPGDKLLIPPDYGHVAINIGNEPLIFADLVSSECSNMYGPIGEKHGMSYYITKDEIEGFKVVMNPNYINVANIQVTNISENPSLGIFKDKPIYEQFVENPALYDYLNSPIDYMDKFIKF</sequence>
<dbReference type="GO" id="GO:0006096">
    <property type="term" value="P:glycolytic process"/>
    <property type="evidence" value="ECO:0007669"/>
    <property type="project" value="UniProtKB-UniPathway"/>
</dbReference>
<gene>
    <name evidence="8" type="primary">gpi</name>
    <name evidence="8" type="ORF">Thert_01726</name>
</gene>
<organism evidence="8 9">
    <name type="scientific">Thermoanaerobacterium thermosaccharolyticum</name>
    <name type="common">Clostridium thermosaccharolyticum</name>
    <dbReference type="NCBI Taxonomy" id="1517"/>
    <lineage>
        <taxon>Bacteria</taxon>
        <taxon>Bacillati</taxon>
        <taxon>Bacillota</taxon>
        <taxon>Clostridia</taxon>
        <taxon>Thermoanaerobacterales</taxon>
        <taxon>Thermoanaerobacteraceae</taxon>
        <taxon>Thermoanaerobacterium</taxon>
    </lineage>
</organism>
<dbReference type="Pfam" id="PF06560">
    <property type="entry name" value="GPI"/>
    <property type="match status" value="1"/>
</dbReference>
<evidence type="ECO:0000259" key="7">
    <source>
        <dbReference type="Pfam" id="PF06560"/>
    </source>
</evidence>
<feature type="domain" description="Glucose-6-phosphate isomerase prokaryote" evidence="7">
    <location>
        <begin position="49"/>
        <end position="201"/>
    </location>
</feature>
<dbReference type="GO" id="GO:0006094">
    <property type="term" value="P:gluconeogenesis"/>
    <property type="evidence" value="ECO:0007669"/>
    <property type="project" value="UniProtKB-KW"/>
</dbReference>
<dbReference type="GO" id="GO:0005737">
    <property type="term" value="C:cytoplasm"/>
    <property type="evidence" value="ECO:0007669"/>
    <property type="project" value="InterPro"/>
</dbReference>
<comment type="pathway">
    <text evidence="1">Carbohydrate degradation; glycolysis; D-glyceraldehyde 3-phosphate and glycerone phosphate from D-glucose: step 2/4.</text>
</comment>
<proteinExistence type="inferred from homology"/>
<evidence type="ECO:0000256" key="5">
    <source>
        <dbReference type="ARBA" id="ARBA00023152"/>
    </source>
</evidence>
<evidence type="ECO:0000313" key="9">
    <source>
        <dbReference type="Proteomes" id="UP000214975"/>
    </source>
</evidence>
<protein>
    <recommendedName>
        <fullName evidence="3">glucose-6-phosphate isomerase</fullName>
        <ecNumber evidence="3">5.3.1.9</ecNumber>
    </recommendedName>
</protein>
<evidence type="ECO:0000256" key="2">
    <source>
        <dbReference type="ARBA" id="ARBA00006542"/>
    </source>
</evidence>
<dbReference type="EMBL" id="CP016893">
    <property type="protein sequence ID" value="AST57723.1"/>
    <property type="molecule type" value="Genomic_DNA"/>
</dbReference>
<comment type="similarity">
    <text evidence="2">Belongs to the archaeal-type GPI family.</text>
</comment>
<reference evidence="8 9" key="1">
    <citation type="submission" date="2016-08" db="EMBL/GenBank/DDBJ databases">
        <title>A novel genetic cassette of butanologenic Thermoanaerobacterium thermosaccharolyticum that directly convert cellulose to butanol.</title>
        <authorList>
            <person name="Li T."/>
            <person name="He J."/>
        </authorList>
    </citation>
    <scope>NUCLEOTIDE SEQUENCE [LARGE SCALE GENOMIC DNA]</scope>
    <source>
        <strain evidence="8 9">TG57</strain>
    </source>
</reference>
<keyword evidence="8" id="KW-0413">Isomerase</keyword>
<dbReference type="InterPro" id="IPR011051">
    <property type="entry name" value="RmlC_Cupin_sf"/>
</dbReference>
<evidence type="ECO:0000313" key="8">
    <source>
        <dbReference type="EMBL" id="AST57723.1"/>
    </source>
</evidence>
<dbReference type="InterPro" id="IPR010551">
    <property type="entry name" value="G6P_isomerase_prok"/>
</dbReference>
<name>A0A223HZ29_THETR</name>
<dbReference type="GO" id="GO:0004347">
    <property type="term" value="F:glucose-6-phosphate isomerase activity"/>
    <property type="evidence" value="ECO:0007669"/>
    <property type="project" value="UniProtKB-EC"/>
</dbReference>
<dbReference type="AlphaFoldDB" id="A0A223HZ29"/>
<dbReference type="EC" id="5.3.1.9" evidence="3"/>
<evidence type="ECO:0000256" key="1">
    <source>
        <dbReference type="ARBA" id="ARBA00004926"/>
    </source>
</evidence>
<dbReference type="Proteomes" id="UP000214975">
    <property type="component" value="Chromosome"/>
</dbReference>
<dbReference type="Gene3D" id="2.60.120.10">
    <property type="entry name" value="Jelly Rolls"/>
    <property type="match status" value="1"/>
</dbReference>
<evidence type="ECO:0000256" key="4">
    <source>
        <dbReference type="ARBA" id="ARBA00022432"/>
    </source>
</evidence>
<dbReference type="UniPathway" id="UPA00109">
    <property type="reaction ID" value="UER00181"/>
</dbReference>